<organism evidence="12 13">
    <name type="scientific">Betta splendens</name>
    <name type="common">Siamese fighting fish</name>
    <dbReference type="NCBI Taxonomy" id="158456"/>
    <lineage>
        <taxon>Eukaryota</taxon>
        <taxon>Metazoa</taxon>
        <taxon>Chordata</taxon>
        <taxon>Craniata</taxon>
        <taxon>Vertebrata</taxon>
        <taxon>Euteleostomi</taxon>
        <taxon>Actinopterygii</taxon>
        <taxon>Neopterygii</taxon>
        <taxon>Teleostei</taxon>
        <taxon>Neoteleostei</taxon>
        <taxon>Acanthomorphata</taxon>
        <taxon>Anabantaria</taxon>
        <taxon>Anabantiformes</taxon>
        <taxon>Anabantoidei</taxon>
        <taxon>Osphronemidae</taxon>
        <taxon>Betta</taxon>
    </lineage>
</organism>
<keyword evidence="6" id="KW-0106">Calcium</keyword>
<dbReference type="RefSeq" id="XP_055359203.1">
    <property type="nucleotide sequence ID" value="XM_055503228.1"/>
</dbReference>
<evidence type="ECO:0000313" key="12">
    <source>
        <dbReference type="Proteomes" id="UP000515150"/>
    </source>
</evidence>
<evidence type="ECO:0000256" key="5">
    <source>
        <dbReference type="ARBA" id="ARBA00022729"/>
    </source>
</evidence>
<evidence type="ECO:0000256" key="4">
    <source>
        <dbReference type="ARBA" id="ARBA00022723"/>
    </source>
</evidence>
<keyword evidence="3" id="KW-0964">Secreted</keyword>
<dbReference type="Proteomes" id="UP000515150">
    <property type="component" value="Chromosome 16"/>
</dbReference>
<name>A0A9W2XC34_BETSP</name>
<evidence type="ECO:0000256" key="7">
    <source>
        <dbReference type="ARBA" id="ARBA00023157"/>
    </source>
</evidence>
<feature type="signal peptide" evidence="10">
    <location>
        <begin position="1"/>
        <end position="15"/>
    </location>
</feature>
<keyword evidence="7" id="KW-1015">Disulfide bond</keyword>
<dbReference type="Gene3D" id="2.60.120.200">
    <property type="match status" value="2"/>
</dbReference>
<feature type="domain" description="Pentraxin (PTX)" evidence="11">
    <location>
        <begin position="21"/>
        <end position="222"/>
    </location>
</feature>
<comment type="caution">
    <text evidence="9">Lacks conserved residue(s) required for the propagation of feature annotation.</text>
</comment>
<keyword evidence="5 10" id="KW-0732">Signal</keyword>
<keyword evidence="4" id="KW-0479">Metal-binding</keyword>
<dbReference type="GO" id="GO:0046872">
    <property type="term" value="F:metal ion binding"/>
    <property type="evidence" value="ECO:0007669"/>
    <property type="project" value="UniProtKB-KW"/>
</dbReference>
<accession>A0A9W2XC34</accession>
<evidence type="ECO:0000256" key="8">
    <source>
        <dbReference type="ARBA" id="ARBA00038102"/>
    </source>
</evidence>
<sequence>MMFFLVLVILASCTAAPTDLTGKMFTFPQATDTARVKLLTLKNDFKAVTVCLRSFTDLRRDHTLFSLSTPSSHNDFLIFKDATNNDVELCTRDAEVDFNLDYKLSSWSSVCGTWDAASGLGQLWMDGKPSVKKFISSNSNIRGTPIILLGQEQDSHGGGFDPNQSFVGMMSDVHMWDYVLSSCEIRKYVDELNFTPGNVLNWKELDFQIVDRVLIEDKQKTCSDQLSAAHKHRQSPDMDFKMEFFVLMMLPACAAGLQDLSGKMFIFPQKTNKAHVRLTASKQDFSSVTVCHRSFTDLRRDHILFSLSTSSNSNDLLIFWDDKNKEIEPHIRDQKVEYGGQEYKLNMWHSVCTTWDSSSGLVQVWIDGQPSVRKYSSSGSSISGSTIIILGQEQDSHGGGFDINQSFVGMMSDVHMWDYVLSSCEIQKYVDELNFTPGNVLNWKALDFQIVDRVLIEEKQSSCH</sequence>
<evidence type="ECO:0000256" key="6">
    <source>
        <dbReference type="ARBA" id="ARBA00022837"/>
    </source>
</evidence>
<dbReference type="PANTHER" id="PTHR45869:SF7">
    <property type="entry name" value="C-REACTIVE PROTEIN"/>
    <property type="match status" value="1"/>
</dbReference>
<comment type="subcellular location">
    <subcellularLocation>
        <location evidence="2">Secreted</location>
    </subcellularLocation>
</comment>
<dbReference type="FunFam" id="2.60.120.200:FF:000070">
    <property type="entry name" value="Serum amyloid P-component"/>
    <property type="match status" value="2"/>
</dbReference>
<dbReference type="SUPFAM" id="SSF49899">
    <property type="entry name" value="Concanavalin A-like lectins/glucanases"/>
    <property type="match status" value="2"/>
</dbReference>
<evidence type="ECO:0000259" key="11">
    <source>
        <dbReference type="PROSITE" id="PS51828"/>
    </source>
</evidence>
<dbReference type="InterPro" id="IPR051005">
    <property type="entry name" value="Pentraxin_domain"/>
</dbReference>
<comment type="similarity">
    <text evidence="8">Belongs to the pentraxin family.</text>
</comment>
<dbReference type="InterPro" id="IPR001759">
    <property type="entry name" value="PTX_dom"/>
</dbReference>
<evidence type="ECO:0000313" key="13">
    <source>
        <dbReference type="RefSeq" id="XP_055359203.1"/>
    </source>
</evidence>
<dbReference type="PROSITE" id="PS51828">
    <property type="entry name" value="PTX_2"/>
    <property type="match status" value="2"/>
</dbReference>
<protein>
    <submittedName>
        <fullName evidence="13">Neuronal pentraxin-2-like</fullName>
    </submittedName>
</protein>
<feature type="chain" id="PRO_5040737487" evidence="10">
    <location>
        <begin position="16"/>
        <end position="464"/>
    </location>
</feature>
<reference evidence="13" key="1">
    <citation type="submission" date="2025-08" db="UniProtKB">
        <authorList>
            <consortium name="RefSeq"/>
        </authorList>
    </citation>
    <scope>IDENTIFICATION</scope>
</reference>
<evidence type="ECO:0000256" key="2">
    <source>
        <dbReference type="ARBA" id="ARBA00004613"/>
    </source>
</evidence>
<evidence type="ECO:0000256" key="10">
    <source>
        <dbReference type="SAM" id="SignalP"/>
    </source>
</evidence>
<evidence type="ECO:0000256" key="3">
    <source>
        <dbReference type="ARBA" id="ARBA00022525"/>
    </source>
</evidence>
<evidence type="ECO:0000256" key="9">
    <source>
        <dbReference type="PROSITE-ProRule" id="PRU01172"/>
    </source>
</evidence>
<dbReference type="SMART" id="SM00159">
    <property type="entry name" value="PTX"/>
    <property type="match status" value="2"/>
</dbReference>
<dbReference type="InterPro" id="IPR013320">
    <property type="entry name" value="ConA-like_dom_sf"/>
</dbReference>
<keyword evidence="12" id="KW-1185">Reference proteome</keyword>
<dbReference type="GO" id="GO:0005576">
    <property type="term" value="C:extracellular region"/>
    <property type="evidence" value="ECO:0007669"/>
    <property type="project" value="UniProtKB-SubCell"/>
</dbReference>
<dbReference type="AlphaFoldDB" id="A0A9W2XC34"/>
<comment type="cofactor">
    <cofactor evidence="1">
        <name>Ca(2+)</name>
        <dbReference type="ChEBI" id="CHEBI:29108"/>
    </cofactor>
</comment>
<dbReference type="PRINTS" id="PR00895">
    <property type="entry name" value="PENTAXIN"/>
</dbReference>
<dbReference type="OrthoDB" id="547680at2759"/>
<gene>
    <name evidence="13" type="primary">LOC114843125</name>
</gene>
<dbReference type="GeneID" id="114843125"/>
<proteinExistence type="inferred from homology"/>
<feature type="domain" description="Pentraxin (PTX)" evidence="11">
    <location>
        <begin position="261"/>
        <end position="463"/>
    </location>
</feature>
<dbReference type="PANTHER" id="PTHR45869">
    <property type="entry name" value="C-REACTIVE PROTEIN-RELATED"/>
    <property type="match status" value="1"/>
</dbReference>
<dbReference type="Pfam" id="PF00354">
    <property type="entry name" value="Pentaxin"/>
    <property type="match status" value="2"/>
</dbReference>
<evidence type="ECO:0000256" key="1">
    <source>
        <dbReference type="ARBA" id="ARBA00001913"/>
    </source>
</evidence>
<dbReference type="KEGG" id="bspl:114843125"/>